<feature type="domain" description="GP-PDE" evidence="1">
    <location>
        <begin position="10"/>
        <end position="254"/>
    </location>
</feature>
<comment type="caution">
    <text evidence="2">The sequence shown here is derived from an EMBL/GenBank/DDBJ whole genome shotgun (WGS) entry which is preliminary data.</text>
</comment>
<dbReference type="GO" id="GO:0006629">
    <property type="term" value="P:lipid metabolic process"/>
    <property type="evidence" value="ECO:0007669"/>
    <property type="project" value="InterPro"/>
</dbReference>
<organism evidence="2 3">
    <name type="scientific">Isachenkonia alkalipeptolytica</name>
    <dbReference type="NCBI Taxonomy" id="2565777"/>
    <lineage>
        <taxon>Bacteria</taxon>
        <taxon>Bacillati</taxon>
        <taxon>Bacillota</taxon>
        <taxon>Clostridia</taxon>
        <taxon>Eubacteriales</taxon>
        <taxon>Clostridiaceae</taxon>
        <taxon>Isachenkonia</taxon>
    </lineage>
</organism>
<proteinExistence type="predicted"/>
<evidence type="ECO:0000259" key="1">
    <source>
        <dbReference type="PROSITE" id="PS51704"/>
    </source>
</evidence>
<name>A0AA43XHX2_9CLOT</name>
<dbReference type="Gene3D" id="3.20.20.190">
    <property type="entry name" value="Phosphatidylinositol (PI) phosphodiesterase"/>
    <property type="match status" value="1"/>
</dbReference>
<dbReference type="InterPro" id="IPR030395">
    <property type="entry name" value="GP_PDE_dom"/>
</dbReference>
<dbReference type="SUPFAM" id="SSF51695">
    <property type="entry name" value="PLC-like phosphodiesterases"/>
    <property type="match status" value="1"/>
</dbReference>
<dbReference type="GO" id="GO:0008081">
    <property type="term" value="F:phosphoric diester hydrolase activity"/>
    <property type="evidence" value="ECO:0007669"/>
    <property type="project" value="InterPro"/>
</dbReference>
<dbReference type="PROSITE" id="PS51704">
    <property type="entry name" value="GP_PDE"/>
    <property type="match status" value="1"/>
</dbReference>
<dbReference type="EMBL" id="SUMG01000001">
    <property type="protein sequence ID" value="NBG87138.1"/>
    <property type="molecule type" value="Genomic_DNA"/>
</dbReference>
<accession>A0AA43XHX2</accession>
<evidence type="ECO:0000313" key="2">
    <source>
        <dbReference type="EMBL" id="NBG87138.1"/>
    </source>
</evidence>
<dbReference type="Proteomes" id="UP000449710">
    <property type="component" value="Unassembled WGS sequence"/>
</dbReference>
<keyword evidence="3" id="KW-1185">Reference proteome</keyword>
<protein>
    <submittedName>
        <fullName evidence="2">Glycerophosphodiester phosphodiesterase</fullName>
    </submittedName>
</protein>
<dbReference type="InterPro" id="IPR017946">
    <property type="entry name" value="PLC-like_Pdiesterase_TIM-brl"/>
</dbReference>
<gene>
    <name evidence="2" type="ORF">ISALK_01355</name>
</gene>
<dbReference type="AlphaFoldDB" id="A0AA43XHX2"/>
<dbReference type="Pfam" id="PF03009">
    <property type="entry name" value="GDPD"/>
    <property type="match status" value="1"/>
</dbReference>
<sequence>MTEEMKWLKECYIAHRGYHCPISAPENSMGAFSRAVDEGFAIELDIQFTKDQEVVVFHDGHLERMTGYAKKVRDCTWDEIRSLTLLNSKEKIPLLKDVLEYIDGRVPLLSEIKNRRRVGRPERKTNELLQDYEGKFAIQSFNPYSVGWFKEHSPRIIRGQISGSFKKKQLTLYKKFLLNHLLLNHVSNPHFINYDIRYLSNLPMRIRKMKGSIILGHTAKNSKEYKNTLEEITNVVFEGFNPKKMTAGRRNCHL</sequence>
<evidence type="ECO:0000313" key="3">
    <source>
        <dbReference type="Proteomes" id="UP000449710"/>
    </source>
</evidence>
<dbReference type="PANTHER" id="PTHR46211:SF1">
    <property type="entry name" value="GLYCEROPHOSPHODIESTER PHOSPHODIESTERASE, CYTOPLASMIC"/>
    <property type="match status" value="1"/>
</dbReference>
<dbReference type="PANTHER" id="PTHR46211">
    <property type="entry name" value="GLYCEROPHOSPHORYL DIESTER PHOSPHODIESTERASE"/>
    <property type="match status" value="1"/>
</dbReference>
<reference evidence="2 3" key="1">
    <citation type="submission" date="2019-04" db="EMBL/GenBank/DDBJ databases">
        <title>Isachenkonia alkalipeptolytica gen. nov. sp. nov. a new anaerobic, alkiliphilic organothrophic bacterium capable to reduce synthesized ferrihydrite isolated from a soda lake.</title>
        <authorList>
            <person name="Toshchakov S.V."/>
            <person name="Zavarzina D.G."/>
            <person name="Zhilina T.N."/>
            <person name="Kostrikina N.A."/>
            <person name="Kublanov I.V."/>
        </authorList>
    </citation>
    <scope>NUCLEOTIDE SEQUENCE [LARGE SCALE GENOMIC DNA]</scope>
    <source>
        <strain evidence="2 3">Z-1701</strain>
    </source>
</reference>